<dbReference type="EMBL" id="MU069450">
    <property type="protein sequence ID" value="KAF5843027.1"/>
    <property type="molecule type" value="Genomic_DNA"/>
</dbReference>
<keyword evidence="7 8" id="KW-0411">Iron-sulfur</keyword>
<accession>A0ABQ7H850</accession>
<dbReference type="PANTHER" id="PTHR43112">
    <property type="entry name" value="FERREDOXIN"/>
    <property type="match status" value="1"/>
</dbReference>
<dbReference type="Pfam" id="PF00111">
    <property type="entry name" value="Fer2"/>
    <property type="match status" value="1"/>
</dbReference>
<comment type="caution">
    <text evidence="10">The sequence shown here is derived from an EMBL/GenBank/DDBJ whole genome shotgun (WGS) entry which is preliminary data.</text>
</comment>
<evidence type="ECO:0000256" key="8">
    <source>
        <dbReference type="RuleBase" id="RU364001"/>
    </source>
</evidence>
<dbReference type="Proteomes" id="UP000815325">
    <property type="component" value="Unassembled WGS sequence"/>
</dbReference>
<evidence type="ECO:0000256" key="2">
    <source>
        <dbReference type="ARBA" id="ARBA00022448"/>
    </source>
</evidence>
<reference evidence="10" key="1">
    <citation type="submission" date="2017-08" db="EMBL/GenBank/DDBJ databases">
        <authorList>
            <person name="Polle J.E."/>
            <person name="Barry K."/>
            <person name="Cushman J."/>
            <person name="Schmutz J."/>
            <person name="Tran D."/>
            <person name="Hathwaick L.T."/>
            <person name="Yim W.C."/>
            <person name="Jenkins J."/>
            <person name="Mckie-Krisberg Z.M."/>
            <person name="Prochnik S."/>
            <person name="Lindquist E."/>
            <person name="Dockter R.B."/>
            <person name="Adam C."/>
            <person name="Molina H."/>
            <person name="Bunkerborg J."/>
            <person name="Jin E."/>
            <person name="Buchheim M."/>
            <person name="Magnuson J."/>
        </authorList>
    </citation>
    <scope>NUCLEOTIDE SEQUENCE</scope>
    <source>
        <strain evidence="10">CCAP 19/18</strain>
    </source>
</reference>
<keyword evidence="2 8" id="KW-0813">Transport</keyword>
<evidence type="ECO:0000256" key="5">
    <source>
        <dbReference type="ARBA" id="ARBA00022982"/>
    </source>
</evidence>
<dbReference type="InterPro" id="IPR006058">
    <property type="entry name" value="2Fe2S_fd_BS"/>
</dbReference>
<keyword evidence="3 8" id="KW-0001">2Fe-2S</keyword>
<protein>
    <recommendedName>
        <fullName evidence="8">Ferredoxin</fullName>
    </recommendedName>
</protein>
<keyword evidence="5 8" id="KW-0249">Electron transport</keyword>
<dbReference type="SUPFAM" id="SSF54292">
    <property type="entry name" value="2Fe-2S ferredoxin-like"/>
    <property type="match status" value="1"/>
</dbReference>
<evidence type="ECO:0000256" key="6">
    <source>
        <dbReference type="ARBA" id="ARBA00023004"/>
    </source>
</evidence>
<dbReference type="PANTHER" id="PTHR43112:SF21">
    <property type="entry name" value="FERREDOXIN"/>
    <property type="match status" value="1"/>
</dbReference>
<keyword evidence="8" id="KW-0934">Plastid</keyword>
<comment type="function">
    <text evidence="8">Ferredoxins are iron-sulfur proteins that transfer electrons in a wide variety of metabolic reactions.</text>
</comment>
<evidence type="ECO:0000313" key="10">
    <source>
        <dbReference type="EMBL" id="KAF5843027.1"/>
    </source>
</evidence>
<comment type="subcellular location">
    <subcellularLocation>
        <location evidence="8">Plastid</location>
        <location evidence="8">Chloroplast</location>
    </subcellularLocation>
</comment>
<dbReference type="Gene3D" id="3.10.20.30">
    <property type="match status" value="1"/>
</dbReference>
<keyword evidence="6 8" id="KW-0408">Iron</keyword>
<dbReference type="InterPro" id="IPR010241">
    <property type="entry name" value="Fd_pln"/>
</dbReference>
<feature type="domain" description="2Fe-2S ferredoxin-type" evidence="9">
    <location>
        <begin position="63"/>
        <end position="158"/>
    </location>
</feature>
<dbReference type="NCBIfam" id="TIGR02008">
    <property type="entry name" value="fdx_plant"/>
    <property type="match status" value="1"/>
</dbReference>
<dbReference type="InterPro" id="IPR001041">
    <property type="entry name" value="2Fe-2S_ferredoxin-type"/>
</dbReference>
<comment type="similarity">
    <text evidence="1 8">Belongs to the 2Fe2S plant-type ferredoxin family.</text>
</comment>
<dbReference type="PROSITE" id="PS00197">
    <property type="entry name" value="2FE2S_FER_1"/>
    <property type="match status" value="1"/>
</dbReference>
<evidence type="ECO:0000256" key="1">
    <source>
        <dbReference type="ARBA" id="ARBA00007874"/>
    </source>
</evidence>
<evidence type="ECO:0000256" key="7">
    <source>
        <dbReference type="ARBA" id="ARBA00023014"/>
    </source>
</evidence>
<dbReference type="InterPro" id="IPR036010">
    <property type="entry name" value="2Fe-2S_ferredoxin-like_sf"/>
</dbReference>
<proteinExistence type="inferred from homology"/>
<name>A0ABQ7H850_DUNSA</name>
<comment type="cofactor">
    <cofactor evidence="8">
        <name>[2Fe-2S] cluster</name>
        <dbReference type="ChEBI" id="CHEBI:190135"/>
    </cofactor>
    <text evidence="8">Binds 1 [2Fe-2S] cluster.</text>
</comment>
<keyword evidence="4 8" id="KW-0479">Metal-binding</keyword>
<evidence type="ECO:0000259" key="9">
    <source>
        <dbReference type="PROSITE" id="PS51085"/>
    </source>
</evidence>
<keyword evidence="8" id="KW-0150">Chloroplast</keyword>
<organism evidence="10 11">
    <name type="scientific">Dunaliella salina</name>
    <name type="common">Green alga</name>
    <name type="synonym">Protococcus salinus</name>
    <dbReference type="NCBI Taxonomy" id="3046"/>
    <lineage>
        <taxon>Eukaryota</taxon>
        <taxon>Viridiplantae</taxon>
        <taxon>Chlorophyta</taxon>
        <taxon>core chlorophytes</taxon>
        <taxon>Chlorophyceae</taxon>
        <taxon>CS clade</taxon>
        <taxon>Chlamydomonadales</taxon>
        <taxon>Dunaliellaceae</taxon>
        <taxon>Dunaliella</taxon>
    </lineage>
</organism>
<dbReference type="CDD" id="cd00207">
    <property type="entry name" value="fer2"/>
    <property type="match status" value="1"/>
</dbReference>
<dbReference type="PROSITE" id="PS51085">
    <property type="entry name" value="2FE2S_FER_2"/>
    <property type="match status" value="1"/>
</dbReference>
<evidence type="ECO:0000256" key="4">
    <source>
        <dbReference type="ARBA" id="ARBA00022723"/>
    </source>
</evidence>
<evidence type="ECO:0000313" key="11">
    <source>
        <dbReference type="Proteomes" id="UP000815325"/>
    </source>
</evidence>
<evidence type="ECO:0000256" key="3">
    <source>
        <dbReference type="ARBA" id="ARBA00022714"/>
    </source>
</evidence>
<keyword evidence="11" id="KW-1185">Reference proteome</keyword>
<sequence length="198" mass="21145">MLASVPVPSIAAAGKSISRGVTPIASQRSHRRASVRVQGQSKDAMCRDMVGERREVESQGKVYKINFIASGGETRQIECPDNMYILDAADQNGIDLPSTCRGGICGACVARVAKGSTDQSDIADITFTVPEEELEQGMALLCMARPTSDCDIETQCDWGYSLDTGGWRGATGRFSASPDPLMGKKFSELTQAGKEEAS</sequence>
<gene>
    <name evidence="10" type="ORF">DUNSADRAFT_3156</name>
</gene>
<dbReference type="InterPro" id="IPR012675">
    <property type="entry name" value="Beta-grasp_dom_sf"/>
</dbReference>